<keyword evidence="3" id="KW-1003">Cell membrane</keyword>
<dbReference type="PANTHER" id="PTHR32502">
    <property type="entry name" value="N-ACETYLGALACTOSAMINE PERMEASE II COMPONENT-RELATED"/>
    <property type="match status" value="1"/>
</dbReference>
<evidence type="ECO:0000256" key="5">
    <source>
        <dbReference type="ARBA" id="ARBA00022683"/>
    </source>
</evidence>
<dbReference type="Proteomes" id="UP000198508">
    <property type="component" value="Unassembled WGS sequence"/>
</dbReference>
<feature type="transmembrane region" description="Helical" evidence="9">
    <location>
        <begin position="183"/>
        <end position="201"/>
    </location>
</feature>
<reference evidence="11" key="1">
    <citation type="submission" date="2016-10" db="EMBL/GenBank/DDBJ databases">
        <authorList>
            <person name="Varghese N."/>
            <person name="Submissions S."/>
        </authorList>
    </citation>
    <scope>NUCLEOTIDE SEQUENCE [LARGE SCALE GENOMIC DNA]</scope>
    <source>
        <strain evidence="11">NLAE-zl-G277</strain>
    </source>
</reference>
<keyword evidence="11" id="KW-1185">Reference proteome</keyword>
<proteinExistence type="predicted"/>
<keyword evidence="7 9" id="KW-1133">Transmembrane helix</keyword>
<accession>A0A1I0AK60</accession>
<evidence type="ECO:0000313" key="10">
    <source>
        <dbReference type="EMBL" id="SES94623.1"/>
    </source>
</evidence>
<evidence type="ECO:0000256" key="1">
    <source>
        <dbReference type="ARBA" id="ARBA00004651"/>
    </source>
</evidence>
<feature type="transmembrane region" description="Helical" evidence="9">
    <location>
        <begin position="73"/>
        <end position="91"/>
    </location>
</feature>
<dbReference type="GO" id="GO:0005886">
    <property type="term" value="C:plasma membrane"/>
    <property type="evidence" value="ECO:0007669"/>
    <property type="project" value="UniProtKB-SubCell"/>
</dbReference>
<keyword evidence="4" id="KW-0762">Sugar transport</keyword>
<keyword evidence="2" id="KW-0813">Transport</keyword>
<evidence type="ECO:0000256" key="2">
    <source>
        <dbReference type="ARBA" id="ARBA00022448"/>
    </source>
</evidence>
<dbReference type="InterPro" id="IPR050303">
    <property type="entry name" value="GatZ_KbaZ_carbometab"/>
</dbReference>
<organism evidence="10 11">
    <name type="scientific">Enterocloster lavalensis</name>
    <dbReference type="NCBI Taxonomy" id="460384"/>
    <lineage>
        <taxon>Bacteria</taxon>
        <taxon>Bacillati</taxon>
        <taxon>Bacillota</taxon>
        <taxon>Clostridia</taxon>
        <taxon>Lachnospirales</taxon>
        <taxon>Lachnospiraceae</taxon>
        <taxon>Enterocloster</taxon>
    </lineage>
</organism>
<evidence type="ECO:0000256" key="6">
    <source>
        <dbReference type="ARBA" id="ARBA00022692"/>
    </source>
</evidence>
<dbReference type="PANTHER" id="PTHR32502:SF8">
    <property type="entry name" value="N-ACETYLGALACTOSAMINE PERMEASE IIC COMPONENT 1"/>
    <property type="match status" value="1"/>
</dbReference>
<keyword evidence="8 9" id="KW-0472">Membrane</keyword>
<feature type="transmembrane region" description="Helical" evidence="9">
    <location>
        <begin position="141"/>
        <end position="163"/>
    </location>
</feature>
<dbReference type="STRING" id="460384.SAMN05216313_10180"/>
<comment type="subcellular location">
    <subcellularLocation>
        <location evidence="1">Cell membrane</location>
        <topology evidence="1">Multi-pass membrane protein</topology>
    </subcellularLocation>
</comment>
<keyword evidence="5" id="KW-0598">Phosphotransferase system</keyword>
<keyword evidence="6 9" id="KW-0812">Transmembrane</keyword>
<sequence>MFMKAFLVALIAGICKIDNRVFGMTMIQRPLIVGTLVGFIYGNPVEGMIIGAQFELLSMGLVGIGAHSGMPEITLGSALCTGFVLGSGTGTEVALALALPISTFGTTIGYLTWIPLNHLLSERAKSAAERGDAKTMEICQWMGLFNYFFFPFLVVLLGMLVGAPLFEYLIRVIPTFITDGIKVASNMLPALGFALLMQLTYNRELAPFLFVGFVIVAFLGMSNVGVAIIGAILAVLIFNFSDRGNKEVSVDVDEI</sequence>
<evidence type="ECO:0000256" key="7">
    <source>
        <dbReference type="ARBA" id="ARBA00022989"/>
    </source>
</evidence>
<dbReference type="PROSITE" id="PS51106">
    <property type="entry name" value="PTS_EIIC_TYPE_4"/>
    <property type="match status" value="1"/>
</dbReference>
<dbReference type="RefSeq" id="WP_092360351.1">
    <property type="nucleotide sequence ID" value="NZ_CAJJSN010000054.1"/>
</dbReference>
<feature type="transmembrane region" description="Helical" evidence="9">
    <location>
        <begin position="97"/>
        <end position="120"/>
    </location>
</feature>
<dbReference type="GO" id="GO:0009401">
    <property type="term" value="P:phosphoenolpyruvate-dependent sugar phosphotransferase system"/>
    <property type="evidence" value="ECO:0007669"/>
    <property type="project" value="UniProtKB-KW"/>
</dbReference>
<evidence type="ECO:0000256" key="4">
    <source>
        <dbReference type="ARBA" id="ARBA00022597"/>
    </source>
</evidence>
<dbReference type="AlphaFoldDB" id="A0A1I0AK60"/>
<name>A0A1I0AK60_9FIRM</name>
<dbReference type="EMBL" id="FOIM01000001">
    <property type="protein sequence ID" value="SES94623.1"/>
    <property type="molecule type" value="Genomic_DNA"/>
</dbReference>
<feature type="transmembrane region" description="Helical" evidence="9">
    <location>
        <begin position="208"/>
        <end position="238"/>
    </location>
</feature>
<dbReference type="InterPro" id="IPR004700">
    <property type="entry name" value="PTS_IIC_man"/>
</dbReference>
<dbReference type="Pfam" id="PF03609">
    <property type="entry name" value="EII-Sor"/>
    <property type="match status" value="1"/>
</dbReference>
<evidence type="ECO:0000256" key="3">
    <source>
        <dbReference type="ARBA" id="ARBA00022475"/>
    </source>
</evidence>
<protein>
    <submittedName>
        <fullName evidence="10">PTS system, mannose-specific IIC component</fullName>
    </submittedName>
</protein>
<evidence type="ECO:0000313" key="11">
    <source>
        <dbReference type="Proteomes" id="UP000198508"/>
    </source>
</evidence>
<evidence type="ECO:0000256" key="9">
    <source>
        <dbReference type="SAM" id="Phobius"/>
    </source>
</evidence>
<evidence type="ECO:0000256" key="8">
    <source>
        <dbReference type="ARBA" id="ARBA00023136"/>
    </source>
</evidence>
<gene>
    <name evidence="10" type="ORF">SAMN05216313_10180</name>
</gene>
<dbReference type="GeneID" id="93277908"/>